<evidence type="ECO:0000313" key="4">
    <source>
        <dbReference type="Proteomes" id="UP000694523"/>
    </source>
</evidence>
<dbReference type="Ensembl" id="ENSNMLT00000006543.1">
    <property type="protein sequence ID" value="ENSNMLP00000005696.1"/>
    <property type="gene ID" value="ENSNMLG00000004196.1"/>
</dbReference>
<sequence length="289" mass="33019">MNNQNGLNKELFVPCGELLLVAVEVQRAQRRYRSLLSTRKRGQKTFLCVSVTKNKPQQLYISKVKKTGDLLARKSQWRVEELRQVNGINPHKDSPEFELAFDNTVDHWVTRSPADKCIFVQVLYGACKTHLKDQPGGIEGPAPSPAPRSLRARRKSYVPPKQTHFINCQPKLTRDAHQVNLIIYHCKALLNRMKSKMAAKKQYKDQVFQEKCIAHTVNRFPFCVICKLSHQTQVSLMHQSDDNSSFVYLSESKYNSGHSEAHGLTPLTGESVTDERGTRLPWDTDYSHS</sequence>
<accession>A0A8C6SLV9</accession>
<protein>
    <recommendedName>
        <fullName evidence="2">Exocyst complex component Sec3 PIP2-binding N-terminal domain-containing protein</fullName>
    </recommendedName>
</protein>
<reference evidence="3" key="1">
    <citation type="submission" date="2025-08" db="UniProtKB">
        <authorList>
            <consortium name="Ensembl"/>
        </authorList>
    </citation>
    <scope>IDENTIFICATION</scope>
</reference>
<dbReference type="Pfam" id="PF15277">
    <property type="entry name" value="Sec3-PIP2_bind"/>
    <property type="match status" value="1"/>
</dbReference>
<feature type="domain" description="Exocyst complex component Sec3 PIP2-binding N-terminal" evidence="2">
    <location>
        <begin position="40"/>
        <end position="130"/>
    </location>
</feature>
<dbReference type="AlphaFoldDB" id="A0A8C6SLV9"/>
<dbReference type="Gene3D" id="2.30.29.90">
    <property type="match status" value="1"/>
</dbReference>
<dbReference type="SMART" id="SM01313">
    <property type="entry name" value="Sec3-PIP2_bind"/>
    <property type="match status" value="1"/>
</dbReference>
<dbReference type="InterPro" id="IPR028258">
    <property type="entry name" value="Sec3-PIP2_bind"/>
</dbReference>
<organism evidence="3 4">
    <name type="scientific">Neogobius melanostomus</name>
    <name type="common">round goby</name>
    <dbReference type="NCBI Taxonomy" id="47308"/>
    <lineage>
        <taxon>Eukaryota</taxon>
        <taxon>Metazoa</taxon>
        <taxon>Chordata</taxon>
        <taxon>Craniata</taxon>
        <taxon>Vertebrata</taxon>
        <taxon>Euteleostomi</taxon>
        <taxon>Actinopterygii</taxon>
        <taxon>Neopterygii</taxon>
        <taxon>Teleostei</taxon>
        <taxon>Neoteleostei</taxon>
        <taxon>Acanthomorphata</taxon>
        <taxon>Gobiaria</taxon>
        <taxon>Gobiiformes</taxon>
        <taxon>Gobioidei</taxon>
        <taxon>Gobiidae</taxon>
        <taxon>Benthophilinae</taxon>
        <taxon>Neogobiini</taxon>
        <taxon>Neogobius</taxon>
    </lineage>
</organism>
<name>A0A8C6SLV9_9GOBI</name>
<feature type="region of interest" description="Disordered" evidence="1">
    <location>
        <begin position="257"/>
        <end position="289"/>
    </location>
</feature>
<dbReference type="Proteomes" id="UP000694523">
    <property type="component" value="Unplaced"/>
</dbReference>
<evidence type="ECO:0000259" key="2">
    <source>
        <dbReference type="SMART" id="SM01313"/>
    </source>
</evidence>
<keyword evidence="4" id="KW-1185">Reference proteome</keyword>
<evidence type="ECO:0000256" key="1">
    <source>
        <dbReference type="SAM" id="MobiDB-lite"/>
    </source>
</evidence>
<evidence type="ECO:0000313" key="3">
    <source>
        <dbReference type="Ensembl" id="ENSNMLP00000005696.1"/>
    </source>
</evidence>
<reference evidence="3" key="2">
    <citation type="submission" date="2025-09" db="UniProtKB">
        <authorList>
            <consortium name="Ensembl"/>
        </authorList>
    </citation>
    <scope>IDENTIFICATION</scope>
</reference>
<proteinExistence type="predicted"/>